<reference evidence="1" key="1">
    <citation type="journal article" date="2015" name="Nature">
        <title>Complex archaea that bridge the gap between prokaryotes and eukaryotes.</title>
        <authorList>
            <person name="Spang A."/>
            <person name="Saw J.H."/>
            <person name="Jorgensen S.L."/>
            <person name="Zaremba-Niedzwiedzka K."/>
            <person name="Martijn J."/>
            <person name="Lind A.E."/>
            <person name="van Eijk R."/>
            <person name="Schleper C."/>
            <person name="Guy L."/>
            <person name="Ettema T.J."/>
        </authorList>
    </citation>
    <scope>NUCLEOTIDE SEQUENCE</scope>
</reference>
<evidence type="ECO:0000313" key="1">
    <source>
        <dbReference type="EMBL" id="KKN04927.1"/>
    </source>
</evidence>
<dbReference type="GO" id="GO:0003677">
    <property type="term" value="F:DNA binding"/>
    <property type="evidence" value="ECO:0007669"/>
    <property type="project" value="InterPro"/>
</dbReference>
<proteinExistence type="predicted"/>
<dbReference type="CDD" id="cd00093">
    <property type="entry name" value="HTH_XRE"/>
    <property type="match status" value="1"/>
</dbReference>
<gene>
    <name evidence="1" type="ORF">LCGC14_1092430</name>
</gene>
<dbReference type="Gene3D" id="1.10.260.40">
    <property type="entry name" value="lambda repressor-like DNA-binding domains"/>
    <property type="match status" value="1"/>
</dbReference>
<dbReference type="EMBL" id="LAZR01004863">
    <property type="protein sequence ID" value="KKN04927.1"/>
    <property type="molecule type" value="Genomic_DNA"/>
</dbReference>
<dbReference type="AlphaFoldDB" id="A0A0F9MZQ5"/>
<comment type="caution">
    <text evidence="1">The sequence shown here is derived from an EMBL/GenBank/DDBJ whole genome shotgun (WGS) entry which is preliminary data.</text>
</comment>
<protein>
    <recommendedName>
        <fullName evidence="2">HTH cro/C1-type domain-containing protein</fullName>
    </recommendedName>
</protein>
<sequence>MTPTEFRAGRKQLGLSQNALARLFRVSAGRTVRRWECDERDIPGPVVVLMTWLITGKRPR</sequence>
<dbReference type="InterPro" id="IPR001387">
    <property type="entry name" value="Cro/C1-type_HTH"/>
</dbReference>
<accession>A0A0F9MZQ5</accession>
<evidence type="ECO:0008006" key="2">
    <source>
        <dbReference type="Google" id="ProtNLM"/>
    </source>
</evidence>
<dbReference type="SUPFAM" id="SSF47413">
    <property type="entry name" value="lambda repressor-like DNA-binding domains"/>
    <property type="match status" value="1"/>
</dbReference>
<organism evidence="1">
    <name type="scientific">marine sediment metagenome</name>
    <dbReference type="NCBI Taxonomy" id="412755"/>
    <lineage>
        <taxon>unclassified sequences</taxon>
        <taxon>metagenomes</taxon>
        <taxon>ecological metagenomes</taxon>
    </lineage>
</organism>
<name>A0A0F9MZQ5_9ZZZZ</name>
<dbReference type="InterPro" id="IPR010982">
    <property type="entry name" value="Lambda_DNA-bd_dom_sf"/>
</dbReference>